<proteinExistence type="inferred from homology"/>
<evidence type="ECO:0000259" key="3">
    <source>
        <dbReference type="SMART" id="SM01119"/>
    </source>
</evidence>
<dbReference type="PANTHER" id="PTHR28004:SF2">
    <property type="entry name" value="D-SERINE DEHYDRATASE"/>
    <property type="match status" value="1"/>
</dbReference>
<dbReference type="Proteomes" id="UP000435802">
    <property type="component" value="Unassembled WGS sequence"/>
</dbReference>
<dbReference type="Pfam" id="PF14031">
    <property type="entry name" value="D-ser_dehydrat"/>
    <property type="match status" value="1"/>
</dbReference>
<dbReference type="AlphaFoldDB" id="A0A6N8SHC9"/>
<dbReference type="EMBL" id="WUMK01000005">
    <property type="protein sequence ID" value="MXN46716.1"/>
    <property type="molecule type" value="Genomic_DNA"/>
</dbReference>
<dbReference type="RefSeq" id="WP_160860234.1">
    <property type="nucleotide sequence ID" value="NZ_WUMK01000005.1"/>
</dbReference>
<accession>A0A6N8SHC9</accession>
<dbReference type="SUPFAM" id="SSF51419">
    <property type="entry name" value="PLP-binding barrel"/>
    <property type="match status" value="1"/>
</dbReference>
<dbReference type="InterPro" id="IPR001608">
    <property type="entry name" value="Ala_racemase_N"/>
</dbReference>
<name>A0A6N8SHC9_9HYPH</name>
<sequence length="362" mass="38568">MTSPWPAAGTPLDQIATPMPVVDEERLAANIHRAQAYFDAHGKAFRPHIKTHKTVGVAEAQRAAGAIGINCQKVSEAEIFADAGFEDILITYNILGAAKMRGLRELHDRVPRLSVVADSEMTVAGLASAFEAARPLTVLVECDTGGKRCGVQTPEAAARLAERITASPTLRFGGILTYPAPGSAAAVEAFLVATMALLAGKGIDCPVRSSGGSPDLYQAHLVPSATEHRAGTYVYNDRSMVRAGHCTRADLAMHILATVVSRPTEDRAVLDAGSKALTSDLLGFSDYGEIAGFEAARIVSLSEEHAVVDISECRDRFPAIGSVVRIVPNHTCVVSNLFDRMVFHRDGIVTRVEDVAARGTVW</sequence>
<dbReference type="Pfam" id="PF01168">
    <property type="entry name" value="Ala_racemase_N"/>
    <property type="match status" value="1"/>
</dbReference>
<dbReference type="InterPro" id="IPR051466">
    <property type="entry name" value="D-amino_acid_metab_enzyme"/>
</dbReference>
<dbReference type="GO" id="GO:0036088">
    <property type="term" value="P:D-serine catabolic process"/>
    <property type="evidence" value="ECO:0007669"/>
    <property type="project" value="TreeGrafter"/>
</dbReference>
<dbReference type="CDD" id="cd06820">
    <property type="entry name" value="PLPDE_III_LS_D-TA_like"/>
    <property type="match status" value="1"/>
</dbReference>
<dbReference type="InterPro" id="IPR042208">
    <property type="entry name" value="D-ser_dehydrat-like_sf"/>
</dbReference>
<dbReference type="PANTHER" id="PTHR28004">
    <property type="entry name" value="ZGC:162816-RELATED"/>
    <property type="match status" value="1"/>
</dbReference>
<dbReference type="Gene3D" id="3.20.20.10">
    <property type="entry name" value="Alanine racemase"/>
    <property type="match status" value="1"/>
</dbReference>
<dbReference type="GO" id="GO:0008721">
    <property type="term" value="F:D-serine ammonia-lyase activity"/>
    <property type="evidence" value="ECO:0007669"/>
    <property type="project" value="TreeGrafter"/>
</dbReference>
<dbReference type="InterPro" id="IPR026956">
    <property type="entry name" value="D-ser_dehydrat-like_dom"/>
</dbReference>
<comment type="similarity">
    <text evidence="1">Belongs to the DSD1 family.</text>
</comment>
<keyword evidence="5" id="KW-1185">Reference proteome</keyword>
<reference evidence="4 5" key="1">
    <citation type="submission" date="2019-12" db="EMBL/GenBank/DDBJ databases">
        <title>Shinella kummerowiae sp. nov., a symbiotic bacterium isolated from root nodules of the herbal legume Kummerowia stipulacea.</title>
        <authorList>
            <person name="Gao J."/>
        </authorList>
    </citation>
    <scope>NUCLEOTIDE SEQUENCE [LARGE SCALE GENOMIC DNA]</scope>
    <source>
        <strain evidence="4 5">CCBAU 25048</strain>
    </source>
</reference>
<keyword evidence="2" id="KW-0456">Lyase</keyword>
<dbReference type="Gene3D" id="2.40.37.20">
    <property type="entry name" value="D-serine dehydratase-like domain"/>
    <property type="match status" value="1"/>
</dbReference>
<comment type="caution">
    <text evidence="4">The sequence shown here is derived from an EMBL/GenBank/DDBJ whole genome shotgun (WGS) entry which is preliminary data.</text>
</comment>
<protein>
    <submittedName>
        <fullName evidence="4">D-TA family PLP-dependent enzyme</fullName>
    </submittedName>
</protein>
<evidence type="ECO:0000313" key="5">
    <source>
        <dbReference type="Proteomes" id="UP000435802"/>
    </source>
</evidence>
<evidence type="ECO:0000256" key="2">
    <source>
        <dbReference type="ARBA" id="ARBA00023239"/>
    </source>
</evidence>
<dbReference type="InterPro" id="IPR029066">
    <property type="entry name" value="PLP-binding_barrel"/>
</dbReference>
<evidence type="ECO:0000313" key="4">
    <source>
        <dbReference type="EMBL" id="MXN46716.1"/>
    </source>
</evidence>
<dbReference type="OrthoDB" id="9772497at2"/>
<evidence type="ECO:0000256" key="1">
    <source>
        <dbReference type="ARBA" id="ARBA00005323"/>
    </source>
</evidence>
<gene>
    <name evidence="4" type="ORF">GR138_16085</name>
</gene>
<feature type="domain" description="D-serine dehydratase-like" evidence="3">
    <location>
        <begin position="252"/>
        <end position="345"/>
    </location>
</feature>
<dbReference type="SMART" id="SM01119">
    <property type="entry name" value="D-ser_dehydrat"/>
    <property type="match status" value="1"/>
</dbReference>
<organism evidence="4 5">
    <name type="scientific">Shinella kummerowiae</name>
    <dbReference type="NCBI Taxonomy" id="417745"/>
    <lineage>
        <taxon>Bacteria</taxon>
        <taxon>Pseudomonadati</taxon>
        <taxon>Pseudomonadota</taxon>
        <taxon>Alphaproteobacteria</taxon>
        <taxon>Hyphomicrobiales</taxon>
        <taxon>Rhizobiaceae</taxon>
        <taxon>Shinella</taxon>
    </lineage>
</organism>